<dbReference type="OrthoDB" id="5422162at2"/>
<evidence type="ECO:0000313" key="2">
    <source>
        <dbReference type="Proteomes" id="UP000198870"/>
    </source>
</evidence>
<gene>
    <name evidence="1" type="ORF">SAMN05216233_13327</name>
</gene>
<dbReference type="Proteomes" id="UP000198870">
    <property type="component" value="Unassembled WGS sequence"/>
</dbReference>
<dbReference type="Pfam" id="PF10133">
    <property type="entry name" value="CooT"/>
    <property type="match status" value="1"/>
</dbReference>
<accession>A0A1G5JKQ9</accession>
<organism evidence="1 2">
    <name type="scientific">Desulfoluna spongiiphila</name>
    <dbReference type="NCBI Taxonomy" id="419481"/>
    <lineage>
        <taxon>Bacteria</taxon>
        <taxon>Pseudomonadati</taxon>
        <taxon>Thermodesulfobacteriota</taxon>
        <taxon>Desulfobacteria</taxon>
        <taxon>Desulfobacterales</taxon>
        <taxon>Desulfolunaceae</taxon>
        <taxon>Desulfoluna</taxon>
    </lineage>
</organism>
<proteinExistence type="predicted"/>
<dbReference type="AlphaFoldDB" id="A0A1G5JKQ9"/>
<reference evidence="1 2" key="1">
    <citation type="submission" date="2016-10" db="EMBL/GenBank/DDBJ databases">
        <authorList>
            <person name="de Groot N.N."/>
        </authorList>
    </citation>
    <scope>NUCLEOTIDE SEQUENCE [LARGE SCALE GENOMIC DNA]</scope>
    <source>
        <strain evidence="1 2">AA1</strain>
    </source>
</reference>
<keyword evidence="2" id="KW-1185">Reference proteome</keyword>
<protein>
    <submittedName>
        <fullName evidence="1">Predicted RNA-binding protein</fullName>
    </submittedName>
</protein>
<name>A0A1G5JKQ9_9BACT</name>
<evidence type="ECO:0000313" key="1">
    <source>
        <dbReference type="EMBL" id="SCY88992.1"/>
    </source>
</evidence>
<dbReference type="STRING" id="419481.SAMN05216233_13327"/>
<dbReference type="EMBL" id="FMUX01000033">
    <property type="protein sequence ID" value="SCY88992.1"/>
    <property type="molecule type" value="Genomic_DNA"/>
</dbReference>
<dbReference type="InterPro" id="IPR019300">
    <property type="entry name" value="CooT"/>
</dbReference>
<dbReference type="RefSeq" id="WP_092215702.1">
    <property type="nucleotide sequence ID" value="NZ_FMUX01000033.1"/>
</dbReference>
<sequence>MCEASAYIITDGEPKLIMESVDVAVPTDEGELKLINIFGEQRFIKGAIESLSLVDHKIFIRETGAAL</sequence>